<dbReference type="EMBL" id="FOVC01000012">
    <property type="protein sequence ID" value="SFN62226.1"/>
    <property type="molecule type" value="Genomic_DNA"/>
</dbReference>
<keyword evidence="1" id="KW-0812">Transmembrane</keyword>
<feature type="transmembrane region" description="Helical" evidence="1">
    <location>
        <begin position="37"/>
        <end position="56"/>
    </location>
</feature>
<dbReference type="AlphaFoldDB" id="A0A1I5AI92"/>
<dbReference type="OrthoDB" id="6520402at2"/>
<dbReference type="STRING" id="1367852.SAMN05216516_11223"/>
<evidence type="ECO:0000313" key="2">
    <source>
        <dbReference type="EMBL" id="SFN62226.1"/>
    </source>
</evidence>
<keyword evidence="1" id="KW-1133">Transmembrane helix</keyword>
<reference evidence="3" key="1">
    <citation type="submission" date="2016-10" db="EMBL/GenBank/DDBJ databases">
        <authorList>
            <person name="Varghese N."/>
            <person name="Submissions S."/>
        </authorList>
    </citation>
    <scope>NUCLEOTIDE SEQUENCE [LARGE SCALE GENOMIC DNA]</scope>
    <source>
        <strain evidence="3">N6PO6</strain>
    </source>
</reference>
<name>A0A1I5AI92_9GAMM</name>
<keyword evidence="1" id="KW-0472">Membrane</keyword>
<evidence type="ECO:0000313" key="3">
    <source>
        <dbReference type="Proteomes" id="UP000242222"/>
    </source>
</evidence>
<protein>
    <recommendedName>
        <fullName evidence="4">Zinc-ribbon domain-containing protein</fullName>
    </recommendedName>
</protein>
<dbReference type="RefSeq" id="WP_092879308.1">
    <property type="nucleotide sequence ID" value="NZ_FOVC01000012.1"/>
</dbReference>
<keyword evidence="3" id="KW-1185">Reference proteome</keyword>
<dbReference type="Proteomes" id="UP000242222">
    <property type="component" value="Unassembled WGS sequence"/>
</dbReference>
<sequence length="94" mass="10174">MSECPYCSTVVPESASVCRGCGAERVKGYVSQQTIKGLAGVGTILGIPTAFLIAYVTHSMPIMVIVLLTMILGPILYLKMKNKDKVSWIRPTAR</sequence>
<organism evidence="2 3">
    <name type="scientific">Izhakiella capsodis</name>
    <dbReference type="NCBI Taxonomy" id="1367852"/>
    <lineage>
        <taxon>Bacteria</taxon>
        <taxon>Pseudomonadati</taxon>
        <taxon>Pseudomonadota</taxon>
        <taxon>Gammaproteobacteria</taxon>
        <taxon>Enterobacterales</taxon>
        <taxon>Erwiniaceae</taxon>
        <taxon>Izhakiella</taxon>
    </lineage>
</organism>
<proteinExistence type="predicted"/>
<gene>
    <name evidence="2" type="ORF">SAMN05216516_11223</name>
</gene>
<evidence type="ECO:0008006" key="4">
    <source>
        <dbReference type="Google" id="ProtNLM"/>
    </source>
</evidence>
<evidence type="ECO:0000256" key="1">
    <source>
        <dbReference type="SAM" id="Phobius"/>
    </source>
</evidence>
<feature type="transmembrane region" description="Helical" evidence="1">
    <location>
        <begin position="62"/>
        <end position="80"/>
    </location>
</feature>
<accession>A0A1I5AI92</accession>